<protein>
    <recommendedName>
        <fullName evidence="6">CCT domain-containing protein</fullName>
    </recommendedName>
</protein>
<feature type="domain" description="CCT" evidence="6">
    <location>
        <begin position="224"/>
        <end position="266"/>
    </location>
</feature>
<feature type="region of interest" description="Disordered" evidence="5">
    <location>
        <begin position="1"/>
        <end position="44"/>
    </location>
</feature>
<dbReference type="HOGENOM" id="CLU_028225_1_0_1"/>
<dbReference type="GO" id="GO:0005634">
    <property type="term" value="C:nucleus"/>
    <property type="evidence" value="ECO:0007669"/>
    <property type="project" value="UniProtKB-SubCell"/>
</dbReference>
<name>J3MZ29_ORYBR</name>
<dbReference type="Gramene" id="OB09G22580.1">
    <property type="protein sequence ID" value="OB09G22580.1"/>
    <property type="gene ID" value="OB09G22580"/>
</dbReference>
<dbReference type="PANTHER" id="PTHR31717:SF45">
    <property type="entry name" value="ZINC FINGER PROTEIN CONSTANS-LIKE 14-RELATED"/>
    <property type="match status" value="1"/>
</dbReference>
<feature type="compositionally biased region" description="Low complexity" evidence="5">
    <location>
        <begin position="191"/>
        <end position="209"/>
    </location>
</feature>
<keyword evidence="2" id="KW-0677">Repeat</keyword>
<reference evidence="7" key="2">
    <citation type="submission" date="2013-04" db="UniProtKB">
        <authorList>
            <consortium name="EnsemblPlants"/>
        </authorList>
    </citation>
    <scope>IDENTIFICATION</scope>
</reference>
<proteinExistence type="predicted"/>
<dbReference type="Pfam" id="PF06203">
    <property type="entry name" value="CCT"/>
    <property type="match status" value="1"/>
</dbReference>
<evidence type="ECO:0000313" key="7">
    <source>
        <dbReference type="EnsemblPlants" id="OB09G22580.1"/>
    </source>
</evidence>
<dbReference type="Proteomes" id="UP000006038">
    <property type="component" value="Chromosome 9"/>
</dbReference>
<comment type="subcellular location">
    <subcellularLocation>
        <location evidence="1 4">Nucleus</location>
    </subcellularLocation>
</comment>
<keyword evidence="3 4" id="KW-0539">Nucleus</keyword>
<evidence type="ECO:0000256" key="3">
    <source>
        <dbReference type="ARBA" id="ARBA00023242"/>
    </source>
</evidence>
<sequence length="279" mass="30315">MARREVESAPPRPAQAHSRSTSPPARRSSAVPSSHLPQNAAVAAPPQRATLPYMSMPVMNPAACADLGNGEHFTDDNELVWQRTAPSDPPCQIWDFNLGKSRDHDEHSALEIQFGSKDGGFTIKSYNDMIEEVSSSSRKALEYIYDSTYSYAAEDVVSANIYQLTPKQLSTDTSSNKRQKNDAHAVATDGPLSSSPEAAAALARENPSSDQAAAGAERPSLKTTDSQTIAMNRDNAMQRYEKHIRYESRKMRADTRARVKGRFVKSTDILVGDGGGDGG</sequence>
<dbReference type="OMA" id="QKNDAHA"/>
<dbReference type="STRING" id="4533.J3MZ29"/>
<evidence type="ECO:0000259" key="6">
    <source>
        <dbReference type="PROSITE" id="PS51017"/>
    </source>
</evidence>
<evidence type="ECO:0000313" key="8">
    <source>
        <dbReference type="Proteomes" id="UP000006038"/>
    </source>
</evidence>
<feature type="region of interest" description="Disordered" evidence="5">
    <location>
        <begin position="169"/>
        <end position="227"/>
    </location>
</feature>
<feature type="compositionally biased region" description="Low complexity" evidence="5">
    <location>
        <begin position="16"/>
        <end position="34"/>
    </location>
</feature>
<dbReference type="PANTHER" id="PTHR31717">
    <property type="entry name" value="ZINC FINGER PROTEIN CONSTANS-LIKE 10"/>
    <property type="match status" value="1"/>
</dbReference>
<dbReference type="PROSITE" id="PS51017">
    <property type="entry name" value="CCT"/>
    <property type="match status" value="1"/>
</dbReference>
<evidence type="ECO:0000256" key="1">
    <source>
        <dbReference type="ARBA" id="ARBA00004123"/>
    </source>
</evidence>
<keyword evidence="8" id="KW-1185">Reference proteome</keyword>
<evidence type="ECO:0000256" key="4">
    <source>
        <dbReference type="PROSITE-ProRule" id="PRU00357"/>
    </source>
</evidence>
<evidence type="ECO:0000256" key="2">
    <source>
        <dbReference type="ARBA" id="ARBA00022737"/>
    </source>
</evidence>
<dbReference type="eggNOG" id="ENOG502QW4H">
    <property type="taxonomic scope" value="Eukaryota"/>
</dbReference>
<accession>J3MZ29</accession>
<evidence type="ECO:0000256" key="5">
    <source>
        <dbReference type="SAM" id="MobiDB-lite"/>
    </source>
</evidence>
<dbReference type="InterPro" id="IPR010402">
    <property type="entry name" value="CCT_domain"/>
</dbReference>
<dbReference type="EnsemblPlants" id="OB09G22580.1">
    <property type="protein sequence ID" value="OB09G22580.1"/>
    <property type="gene ID" value="OB09G22580"/>
</dbReference>
<dbReference type="AlphaFoldDB" id="J3MZ29"/>
<reference evidence="7" key="1">
    <citation type="journal article" date="2013" name="Nat. Commun.">
        <title>Whole-genome sequencing of Oryza brachyantha reveals mechanisms underlying Oryza genome evolution.</title>
        <authorList>
            <person name="Chen J."/>
            <person name="Huang Q."/>
            <person name="Gao D."/>
            <person name="Wang J."/>
            <person name="Lang Y."/>
            <person name="Liu T."/>
            <person name="Li B."/>
            <person name="Bai Z."/>
            <person name="Luis Goicoechea J."/>
            <person name="Liang C."/>
            <person name="Chen C."/>
            <person name="Zhang W."/>
            <person name="Sun S."/>
            <person name="Liao Y."/>
            <person name="Zhang X."/>
            <person name="Yang L."/>
            <person name="Song C."/>
            <person name="Wang M."/>
            <person name="Shi J."/>
            <person name="Liu G."/>
            <person name="Liu J."/>
            <person name="Zhou H."/>
            <person name="Zhou W."/>
            <person name="Yu Q."/>
            <person name="An N."/>
            <person name="Chen Y."/>
            <person name="Cai Q."/>
            <person name="Wang B."/>
            <person name="Liu B."/>
            <person name="Min J."/>
            <person name="Huang Y."/>
            <person name="Wu H."/>
            <person name="Li Z."/>
            <person name="Zhang Y."/>
            <person name="Yin Y."/>
            <person name="Song W."/>
            <person name="Jiang J."/>
            <person name="Jackson S.A."/>
            <person name="Wing R.A."/>
            <person name="Wang J."/>
            <person name="Chen M."/>
        </authorList>
    </citation>
    <scope>NUCLEOTIDE SEQUENCE [LARGE SCALE GENOMIC DNA]</scope>
    <source>
        <strain evidence="7">cv. IRGC 101232</strain>
    </source>
</reference>
<organism evidence="7">
    <name type="scientific">Oryza brachyantha</name>
    <name type="common">malo sina</name>
    <dbReference type="NCBI Taxonomy" id="4533"/>
    <lineage>
        <taxon>Eukaryota</taxon>
        <taxon>Viridiplantae</taxon>
        <taxon>Streptophyta</taxon>
        <taxon>Embryophyta</taxon>
        <taxon>Tracheophyta</taxon>
        <taxon>Spermatophyta</taxon>
        <taxon>Magnoliopsida</taxon>
        <taxon>Liliopsida</taxon>
        <taxon>Poales</taxon>
        <taxon>Poaceae</taxon>
        <taxon>BOP clade</taxon>
        <taxon>Oryzoideae</taxon>
        <taxon>Oryzeae</taxon>
        <taxon>Oryzinae</taxon>
        <taxon>Oryza</taxon>
    </lineage>
</organism>